<evidence type="ECO:0000256" key="1">
    <source>
        <dbReference type="SAM" id="MobiDB-lite"/>
    </source>
</evidence>
<sequence>MTPRAAARPFAHWSPSLGLGHPKSLVSFASDGAEPAPSVPPPVVQCAAQTADRTQTISPGPSKFWSRCGDQTTPPLYPPTSSVQSPRGGRQGARRLQEGKSPLTDTAKGLRGQQPAPTSPSAAAGGGGSEPEGRGARTSEPAHRRRRGPDAGKGRPPGPGGTKSI</sequence>
<dbReference type="Ensembl" id="ENSMPUT00000012644.1">
    <property type="protein sequence ID" value="ENSMPUP00000012443.1"/>
    <property type="gene ID" value="ENSMPUG00000012537.1"/>
</dbReference>
<evidence type="ECO:0000313" key="2">
    <source>
        <dbReference type="Ensembl" id="ENSMPUP00000012443.1"/>
    </source>
</evidence>
<accession>M3YM86</accession>
<dbReference type="HOGENOM" id="CLU_1610229_0_0_1"/>
<feature type="compositionally biased region" description="Low complexity" evidence="1">
    <location>
        <begin position="112"/>
        <end position="123"/>
    </location>
</feature>
<feature type="region of interest" description="Disordered" evidence="1">
    <location>
        <begin position="1"/>
        <end position="165"/>
    </location>
</feature>
<feature type="compositionally biased region" description="Basic and acidic residues" evidence="1">
    <location>
        <begin position="131"/>
        <end position="153"/>
    </location>
</feature>
<dbReference type="AlphaFoldDB" id="M3YM86"/>
<dbReference type="InParanoid" id="M3YM86"/>
<name>M3YM86_MUSPF</name>
<dbReference type="EMBL" id="AEYP01058028">
    <property type="status" value="NOT_ANNOTATED_CDS"/>
    <property type="molecule type" value="Genomic_DNA"/>
</dbReference>
<proteinExistence type="predicted"/>
<feature type="compositionally biased region" description="Polar residues" evidence="1">
    <location>
        <begin position="69"/>
        <end position="85"/>
    </location>
</feature>
<organism evidence="2">
    <name type="scientific">Mustela putorius furo</name>
    <name type="common">European domestic ferret</name>
    <name type="synonym">Mustela furo</name>
    <dbReference type="NCBI Taxonomy" id="9669"/>
    <lineage>
        <taxon>Eukaryota</taxon>
        <taxon>Metazoa</taxon>
        <taxon>Chordata</taxon>
        <taxon>Craniata</taxon>
        <taxon>Vertebrata</taxon>
        <taxon>Euteleostomi</taxon>
        <taxon>Mammalia</taxon>
        <taxon>Eutheria</taxon>
        <taxon>Laurasiatheria</taxon>
        <taxon>Carnivora</taxon>
        <taxon>Caniformia</taxon>
        <taxon>Musteloidea</taxon>
        <taxon>Mustelidae</taxon>
        <taxon>Mustelinae</taxon>
        <taxon>Mustela</taxon>
    </lineage>
</organism>
<protein>
    <submittedName>
        <fullName evidence="2">Uncharacterized protein</fullName>
    </submittedName>
</protein>
<reference evidence="2" key="1">
    <citation type="submission" date="2024-06" db="UniProtKB">
        <authorList>
            <consortium name="Ensembl"/>
        </authorList>
    </citation>
    <scope>IDENTIFICATION</scope>
</reference>